<keyword evidence="5" id="KW-1185">Reference proteome</keyword>
<keyword evidence="2" id="KW-0812">Transmembrane</keyword>
<evidence type="ECO:0000256" key="1">
    <source>
        <dbReference type="SAM" id="MobiDB-lite"/>
    </source>
</evidence>
<dbReference type="Proteomes" id="UP000284407">
    <property type="component" value="Unassembled WGS sequence"/>
</dbReference>
<feature type="transmembrane region" description="Helical" evidence="2">
    <location>
        <begin position="223"/>
        <end position="242"/>
    </location>
</feature>
<dbReference type="EMBL" id="RAQK01000001">
    <property type="protein sequence ID" value="RKE97794.1"/>
    <property type="molecule type" value="Genomic_DNA"/>
</dbReference>
<feature type="compositionally biased region" description="Acidic residues" evidence="1">
    <location>
        <begin position="127"/>
        <end position="137"/>
    </location>
</feature>
<feature type="compositionally biased region" description="Pro residues" evidence="1">
    <location>
        <begin position="74"/>
        <end position="85"/>
    </location>
</feature>
<evidence type="ECO:0000313" key="4">
    <source>
        <dbReference type="EMBL" id="RKE97794.1"/>
    </source>
</evidence>
<feature type="compositionally biased region" description="Basic and acidic residues" evidence="1">
    <location>
        <begin position="138"/>
        <end position="158"/>
    </location>
</feature>
<keyword evidence="2" id="KW-0472">Membrane</keyword>
<proteinExistence type="predicted"/>
<feature type="region of interest" description="Disordered" evidence="1">
    <location>
        <begin position="192"/>
        <end position="211"/>
    </location>
</feature>
<evidence type="ECO:0000313" key="5">
    <source>
        <dbReference type="Proteomes" id="UP000284407"/>
    </source>
</evidence>
<organism evidence="4 5">
    <name type="scientific">Sulfitobacter guttiformis</name>
    <dbReference type="NCBI Taxonomy" id="74349"/>
    <lineage>
        <taxon>Bacteria</taxon>
        <taxon>Pseudomonadati</taxon>
        <taxon>Pseudomonadota</taxon>
        <taxon>Alphaproteobacteria</taxon>
        <taxon>Rhodobacterales</taxon>
        <taxon>Roseobacteraceae</taxon>
        <taxon>Sulfitobacter</taxon>
    </lineage>
</organism>
<evidence type="ECO:0000259" key="3">
    <source>
        <dbReference type="Pfam" id="PF13717"/>
    </source>
</evidence>
<evidence type="ECO:0000256" key="2">
    <source>
        <dbReference type="SAM" id="Phobius"/>
    </source>
</evidence>
<keyword evidence="2" id="KW-1133">Transmembrane helix</keyword>
<dbReference type="STRING" id="1443111.Z949_506"/>
<dbReference type="Pfam" id="PF13717">
    <property type="entry name" value="Zn_ribbon_4"/>
    <property type="match status" value="1"/>
</dbReference>
<feature type="domain" description="Zinc finger/thioredoxin putative" evidence="3">
    <location>
        <begin position="14"/>
        <end position="49"/>
    </location>
</feature>
<sequence>MKIRSKTGVSGREMRLICPNCDAQYEVPDDVMPFAGRDVQCSNCGQTWFQHHPDNTPTDQSGLTDAPAPDEEQAPPPPPPPPPAGSPQRKQLDPAVADILRQEAEAEQAARRNLRADGLESQPDLGMELEDSREEDETERRAREARDRMARMRGKETPHVPTAGSTPPKPQAPPVVGSRRDLLPDIEEINSTLRSDAGRGGSADLGPVIEAPSNTRKRQGFRTGFVTMLLIFAVLAVIYIFAPRLSAAVPALEGPLNSYVGVIDEGRSWLDAKVQVLLKSLDTAAEGSGS</sequence>
<gene>
    <name evidence="4" type="ORF">C8N30_2423</name>
</gene>
<comment type="caution">
    <text evidence="4">The sequence shown here is derived from an EMBL/GenBank/DDBJ whole genome shotgun (WGS) entry which is preliminary data.</text>
</comment>
<dbReference type="InterPro" id="IPR011723">
    <property type="entry name" value="Znf/thioredoxin_put"/>
</dbReference>
<reference evidence="4 5" key="1">
    <citation type="submission" date="2018-09" db="EMBL/GenBank/DDBJ databases">
        <title>Genomic Encyclopedia of Archaeal and Bacterial Type Strains, Phase II (KMG-II): from individual species to whole genera.</title>
        <authorList>
            <person name="Goeker M."/>
        </authorList>
    </citation>
    <scope>NUCLEOTIDE SEQUENCE [LARGE SCALE GENOMIC DNA]</scope>
    <source>
        <strain evidence="4 5">DSM 11458</strain>
    </source>
</reference>
<accession>A0A420DTZ4</accession>
<protein>
    <submittedName>
        <fullName evidence="4">Putative Zn finger-like uncharacterized protein</fullName>
    </submittedName>
</protein>
<feature type="compositionally biased region" description="Basic and acidic residues" evidence="1">
    <location>
        <begin position="100"/>
        <end position="118"/>
    </location>
</feature>
<dbReference type="AlphaFoldDB" id="A0A420DTZ4"/>
<feature type="compositionally biased region" description="Polar residues" evidence="1">
    <location>
        <begin position="52"/>
        <end position="63"/>
    </location>
</feature>
<feature type="region of interest" description="Disordered" evidence="1">
    <location>
        <begin position="52"/>
        <end position="177"/>
    </location>
</feature>
<dbReference type="NCBIfam" id="TIGR02098">
    <property type="entry name" value="MJ0042_CXXC"/>
    <property type="match status" value="1"/>
</dbReference>
<name>A0A420DTZ4_9RHOB</name>